<keyword evidence="2" id="KW-1133">Transmembrane helix</keyword>
<dbReference type="InterPro" id="IPR039564">
    <property type="entry name" value="Peptidase_C39-like"/>
</dbReference>
<evidence type="ECO:0008006" key="7">
    <source>
        <dbReference type="Google" id="ProtNLM"/>
    </source>
</evidence>
<dbReference type="Pfam" id="PF13205">
    <property type="entry name" value="Big_5"/>
    <property type="match status" value="2"/>
</dbReference>
<keyword evidence="1" id="KW-0732">Signal</keyword>
<evidence type="ECO:0000259" key="4">
    <source>
        <dbReference type="Pfam" id="PF13529"/>
    </source>
</evidence>
<evidence type="ECO:0000256" key="2">
    <source>
        <dbReference type="SAM" id="Phobius"/>
    </source>
</evidence>
<gene>
    <name evidence="5" type="ORF">UY40_C0012G0017</name>
</gene>
<feature type="domain" description="SbsA Ig-like" evidence="3">
    <location>
        <begin position="423"/>
        <end position="518"/>
    </location>
</feature>
<name>A0A0G1VHG6_9BACT</name>
<evidence type="ECO:0000313" key="6">
    <source>
        <dbReference type="Proteomes" id="UP000034119"/>
    </source>
</evidence>
<evidence type="ECO:0000256" key="1">
    <source>
        <dbReference type="ARBA" id="ARBA00022729"/>
    </source>
</evidence>
<dbReference type="InterPro" id="IPR032812">
    <property type="entry name" value="SbsA_Ig"/>
</dbReference>
<dbReference type="AlphaFoldDB" id="A0A0G1VHG6"/>
<dbReference type="Gene3D" id="3.90.70.10">
    <property type="entry name" value="Cysteine proteinases"/>
    <property type="match status" value="1"/>
</dbReference>
<feature type="transmembrane region" description="Helical" evidence="2">
    <location>
        <begin position="20"/>
        <end position="41"/>
    </location>
</feature>
<protein>
    <recommendedName>
        <fullName evidence="7">Peptidase C39-like domain-containing protein</fullName>
    </recommendedName>
</protein>
<accession>A0A0G1VHG6</accession>
<reference evidence="5 6" key="1">
    <citation type="journal article" date="2015" name="Nature">
        <title>rRNA introns, odd ribosomes, and small enigmatic genomes across a large radiation of phyla.</title>
        <authorList>
            <person name="Brown C.T."/>
            <person name="Hug L.A."/>
            <person name="Thomas B.C."/>
            <person name="Sharon I."/>
            <person name="Castelle C.J."/>
            <person name="Singh A."/>
            <person name="Wilkins M.J."/>
            <person name="Williams K.H."/>
            <person name="Banfield J.F."/>
        </authorList>
    </citation>
    <scope>NUCLEOTIDE SEQUENCE [LARGE SCALE GENOMIC DNA]</scope>
</reference>
<evidence type="ECO:0000313" key="5">
    <source>
        <dbReference type="EMBL" id="KKW05670.1"/>
    </source>
</evidence>
<comment type="caution">
    <text evidence="5">The sequence shown here is derived from an EMBL/GenBank/DDBJ whole genome shotgun (WGS) entry which is preliminary data.</text>
</comment>
<keyword evidence="2" id="KW-0472">Membrane</keyword>
<feature type="domain" description="Peptidase C39-like" evidence="4">
    <location>
        <begin position="525"/>
        <end position="670"/>
    </location>
</feature>
<organism evidence="5 6">
    <name type="scientific">candidate division CPR1 bacterium GW2011_GWC1_49_13</name>
    <dbReference type="NCBI Taxonomy" id="1618342"/>
    <lineage>
        <taxon>Bacteria</taxon>
        <taxon>candidate division CPR1</taxon>
    </lineage>
</organism>
<dbReference type="EMBL" id="LCPW01000012">
    <property type="protein sequence ID" value="KKW05670.1"/>
    <property type="molecule type" value="Genomic_DNA"/>
</dbReference>
<evidence type="ECO:0000259" key="3">
    <source>
        <dbReference type="Pfam" id="PF13205"/>
    </source>
</evidence>
<keyword evidence="2" id="KW-0812">Transmembrane</keyword>
<feature type="domain" description="SbsA Ig-like" evidence="3">
    <location>
        <begin position="323"/>
        <end position="419"/>
    </location>
</feature>
<sequence>MSANLLWTYLVELKLPFENRLLIFGALIAALVLANLFHFIVKKRETWLGVTSYLKRVEASRFRLPEIKFLRWLDGAWRKLLIAEFMFLRHGNFAPYNLSIGTTLLVLTLATLFSRPYILSSSPQNGSFMLNADQTIDLEFSLPVDIAELSLNVSPETEGNWDFARTIFNIPITWRAKFYPAQSFYPESKIVIYVVGLKSLWNPATVHEQAVEFFAPKLPQVISINPSSGSQLVPVNTQVEVEYDSVIGDFVKLDFQISPKRELTVLQNGGTRQVLGFDQELEQGKSYTLVINRTPRTYETSTGKVLDVGETERIQEVKFKTVDAPLLASYSPTGEAVHPDSPIKVTFKEPMDTQSVEESFAVSPTVSGAISWEVDNRTFIFTPLDYLPKETAYQVTFKKGLKNIYGGVTAEDLKFSFTTIGKVKVTSIYPGSGTTNLDPTKTNVVVEFDQEVNHSSAQSKLSLTPAVSGSFLWDGNKLIYTTAGKLAYNQSYTVKVASGVKTVNGLDSTQAFTATFTTRSQTVELAVPQFYQNPQTQTFNCNLVATKMALAYRGISVSQEQVKAALGVGQNPNADFVDGYGVHYPPISQYLTSLGVKHTVKVGWNLTGLAQEVERGNPVILWWYNRYSQPKGTFTLSGGYTGYKGMHSEVVRGFTGSSSYPIKLLVNDPWRGQLVYDRALFLATWAYFNYTAIVVYP</sequence>
<dbReference type="PANTHER" id="PTHR37806">
    <property type="entry name" value="LMO0724 PROTEIN"/>
    <property type="match status" value="1"/>
</dbReference>
<feature type="transmembrane region" description="Helical" evidence="2">
    <location>
        <begin position="96"/>
        <end position="118"/>
    </location>
</feature>
<dbReference type="Gene3D" id="2.60.40.3710">
    <property type="match status" value="2"/>
</dbReference>
<dbReference type="Pfam" id="PF13529">
    <property type="entry name" value="Peptidase_C39_2"/>
    <property type="match status" value="1"/>
</dbReference>
<proteinExistence type="predicted"/>
<dbReference type="STRING" id="1618342.UY40_C0012G0017"/>
<dbReference type="PANTHER" id="PTHR37806:SF1">
    <property type="entry name" value="PEPTIDASE C39-LIKE DOMAIN-CONTAINING PROTEIN"/>
    <property type="match status" value="1"/>
</dbReference>
<dbReference type="Proteomes" id="UP000034119">
    <property type="component" value="Unassembled WGS sequence"/>
</dbReference>